<feature type="compositionally biased region" description="Low complexity" evidence="1">
    <location>
        <begin position="321"/>
        <end position="345"/>
    </location>
</feature>
<dbReference type="InterPro" id="IPR009045">
    <property type="entry name" value="Zn_M74/Hedgehog-like"/>
</dbReference>
<evidence type="ECO:0000313" key="4">
    <source>
        <dbReference type="Proteomes" id="UP001529338"/>
    </source>
</evidence>
<feature type="compositionally biased region" description="Low complexity" evidence="1">
    <location>
        <begin position="110"/>
        <end position="190"/>
    </location>
</feature>
<feature type="compositionally biased region" description="Low complexity" evidence="1">
    <location>
        <begin position="275"/>
        <end position="296"/>
    </location>
</feature>
<dbReference type="GO" id="GO:0004180">
    <property type="term" value="F:carboxypeptidase activity"/>
    <property type="evidence" value="ECO:0007669"/>
    <property type="project" value="UniProtKB-KW"/>
</dbReference>
<sequence length="590" mass="59134">MADEQVPSGSFPTRRALREAERRAAAAAAAQHAEPAVVGATVADGPLGRSASAEGGHGHGGSGSSVATAVAAPPATRRAARTAGQAPFAPASAPSSSTSAPAAETRRSRAASTPAPAAWSAAQPAPRTVATPPTSTATPVRPTWASAPSAAPAASSLPGAASDARSVAVAPARPAPSMGETASGPAASAAEKAVLLAPSADETAMLPAVRAEAEPADARVAPAFAATSASPFAELREAAAAARDAKRQQTVAPVAAPFAPIHEPAAPVHELTARAAEQTPAAAQRPTSHGVAAHHATAHDTAAHGTTAHDAVPHPTPAAQPQPTRASGASSSTRRAATAPAGRTSSGHRRPSRAVARLGVLGSLAAVTVVIPVAQGLVHSAAADEGPVTASSDSHLPSTVMALTGSVLGAEPPASLIVPAGAVAVRDTEVSRDLTRSPLEHCSGLVPDEKTSTNGHVPARDLCTLWDGHTQIRADAAVALAQLNSAYAARFHRNLCLSSGYRSLAMQYVVKAERGGLAATPGTSNHGWGLAIDLCSQETGGEAWTWINENAPVYGWKHPAWALPGGVGPHEPWHWEFASGVEADGSFSGY</sequence>
<evidence type="ECO:0000256" key="1">
    <source>
        <dbReference type="SAM" id="MobiDB-lite"/>
    </source>
</evidence>
<accession>A0ABT7SKA0</accession>
<name>A0ABT7SKA0_9CELL</name>
<feature type="region of interest" description="Disordered" evidence="1">
    <location>
        <begin position="275"/>
        <end position="352"/>
    </location>
</feature>
<keyword evidence="3" id="KW-0645">Protease</keyword>
<comment type="caution">
    <text evidence="3">The sequence shown here is derived from an EMBL/GenBank/DDBJ whole genome shotgun (WGS) entry which is preliminary data.</text>
</comment>
<feature type="region of interest" description="Disordered" evidence="1">
    <location>
        <begin position="1"/>
        <end position="190"/>
    </location>
</feature>
<dbReference type="Pfam" id="PF02557">
    <property type="entry name" value="VanY"/>
    <property type="match status" value="1"/>
</dbReference>
<keyword evidence="3" id="KW-0121">Carboxypeptidase</keyword>
<protein>
    <submittedName>
        <fullName evidence="3">D-alanyl-D-alanine carboxypeptidase family protein</fullName>
    </submittedName>
</protein>
<evidence type="ECO:0000313" key="3">
    <source>
        <dbReference type="EMBL" id="MDM7856618.1"/>
    </source>
</evidence>
<dbReference type="EMBL" id="JAUCGQ010000004">
    <property type="protein sequence ID" value="MDM7856618.1"/>
    <property type="molecule type" value="Genomic_DNA"/>
</dbReference>
<dbReference type="InterPro" id="IPR003709">
    <property type="entry name" value="VanY-like_core_dom"/>
</dbReference>
<reference evidence="3 4" key="1">
    <citation type="submission" date="2023-06" db="EMBL/GenBank/DDBJ databases">
        <title>Cellulomonas sp. MW4 Whole genome sequence.</title>
        <authorList>
            <person name="Park S."/>
        </authorList>
    </citation>
    <scope>NUCLEOTIDE SEQUENCE [LARGE SCALE GENOMIC DNA]</scope>
    <source>
        <strain evidence="3 4">MW4</strain>
    </source>
</reference>
<dbReference type="PANTHER" id="PTHR34385">
    <property type="entry name" value="D-ALANYL-D-ALANINE CARBOXYPEPTIDASE"/>
    <property type="match status" value="1"/>
</dbReference>
<dbReference type="Gene3D" id="3.30.1380.10">
    <property type="match status" value="1"/>
</dbReference>
<dbReference type="PANTHER" id="PTHR34385:SF1">
    <property type="entry name" value="PEPTIDOGLYCAN L-ALANYL-D-GLUTAMATE ENDOPEPTIDASE CWLK"/>
    <property type="match status" value="1"/>
</dbReference>
<feature type="compositionally biased region" description="Low complexity" evidence="1">
    <location>
        <begin position="64"/>
        <end position="103"/>
    </location>
</feature>
<dbReference type="SUPFAM" id="SSF55166">
    <property type="entry name" value="Hedgehog/DD-peptidase"/>
    <property type="match status" value="1"/>
</dbReference>
<dbReference type="InterPro" id="IPR052179">
    <property type="entry name" value="DD-CPase-like"/>
</dbReference>
<dbReference type="RefSeq" id="WP_289456884.1">
    <property type="nucleotide sequence ID" value="NZ_JAUCGQ010000004.1"/>
</dbReference>
<dbReference type="CDD" id="cd14814">
    <property type="entry name" value="Peptidase_M15"/>
    <property type="match status" value="1"/>
</dbReference>
<proteinExistence type="predicted"/>
<keyword evidence="3" id="KW-0378">Hydrolase</keyword>
<feature type="domain" description="D-alanyl-D-alanine carboxypeptidase-like core" evidence="2">
    <location>
        <begin position="471"/>
        <end position="578"/>
    </location>
</feature>
<feature type="compositionally biased region" description="Low complexity" evidence="1">
    <location>
        <begin position="25"/>
        <end position="36"/>
    </location>
</feature>
<evidence type="ECO:0000259" key="2">
    <source>
        <dbReference type="Pfam" id="PF02557"/>
    </source>
</evidence>
<gene>
    <name evidence="3" type="ORF">QRT04_16890</name>
</gene>
<keyword evidence="4" id="KW-1185">Reference proteome</keyword>
<organism evidence="3 4">
    <name type="scientific">Cellulomonas alba</name>
    <dbReference type="NCBI Taxonomy" id="3053467"/>
    <lineage>
        <taxon>Bacteria</taxon>
        <taxon>Bacillati</taxon>
        <taxon>Actinomycetota</taxon>
        <taxon>Actinomycetes</taxon>
        <taxon>Micrococcales</taxon>
        <taxon>Cellulomonadaceae</taxon>
        <taxon>Cellulomonas</taxon>
    </lineage>
</organism>
<dbReference type="Proteomes" id="UP001529338">
    <property type="component" value="Unassembled WGS sequence"/>
</dbReference>